<dbReference type="PANTHER" id="PTHR11439">
    <property type="entry name" value="GAG-POL-RELATED RETROTRANSPOSON"/>
    <property type="match status" value="1"/>
</dbReference>
<comment type="similarity">
    <text evidence="1">Belongs to the peptidase S10 family.</text>
</comment>
<dbReference type="SUPFAM" id="SSF53474">
    <property type="entry name" value="alpha/beta-Hydrolases"/>
    <property type="match status" value="1"/>
</dbReference>
<dbReference type="InterPro" id="IPR029058">
    <property type="entry name" value="AB_hydrolase_fold"/>
</dbReference>
<keyword evidence="4" id="KW-0378">Hydrolase</keyword>
<evidence type="ECO:0000313" key="6">
    <source>
        <dbReference type="EMBL" id="CAH9072791.1"/>
    </source>
</evidence>
<keyword evidence="2" id="KW-0121">Carboxypeptidase</keyword>
<accession>A0A9P1E207</accession>
<comment type="caution">
    <text evidence="6">The sequence shown here is derived from an EMBL/GenBank/DDBJ whole genome shotgun (WGS) entry which is preliminary data.</text>
</comment>
<dbReference type="PROSITE" id="PS00560">
    <property type="entry name" value="CARBOXYPEPT_SER_HIS"/>
    <property type="match status" value="1"/>
</dbReference>
<dbReference type="GO" id="GO:0004185">
    <property type="term" value="F:serine-type carboxypeptidase activity"/>
    <property type="evidence" value="ECO:0007669"/>
    <property type="project" value="InterPro"/>
</dbReference>
<dbReference type="Gene3D" id="6.10.250.940">
    <property type="match status" value="1"/>
</dbReference>
<dbReference type="AlphaFoldDB" id="A0A9P1E207"/>
<dbReference type="CDD" id="cd09272">
    <property type="entry name" value="RNase_HI_RT_Ty1"/>
    <property type="match status" value="1"/>
</dbReference>
<sequence length="237" mass="27123">MSPISWCTKKQVMVSRSSAEAEYRAMAALTCELIWLRSLLRSLGVIHTSPTRLYCDNQALEYVLISFINSKQVWFSTVKQGSENAIGYPCLSENTFAYLNKQDVQKAFHVKRTPLPYHWDTCHGPVKFKEDAYTTKNFHTLATLLKRHIPIMFYSGDQDASIPVVETRTFARMLVKHLKLDYLQKNRPWHNGLQVGGWRETFGKLREKNNVTYLTFASVKGGSHFVPTTSPSQALTL</sequence>
<organism evidence="6 7">
    <name type="scientific">Cuscuta europaea</name>
    <name type="common">European dodder</name>
    <dbReference type="NCBI Taxonomy" id="41803"/>
    <lineage>
        <taxon>Eukaryota</taxon>
        <taxon>Viridiplantae</taxon>
        <taxon>Streptophyta</taxon>
        <taxon>Embryophyta</taxon>
        <taxon>Tracheophyta</taxon>
        <taxon>Spermatophyta</taxon>
        <taxon>Magnoliopsida</taxon>
        <taxon>eudicotyledons</taxon>
        <taxon>Gunneridae</taxon>
        <taxon>Pentapetalae</taxon>
        <taxon>asterids</taxon>
        <taxon>lamiids</taxon>
        <taxon>Solanales</taxon>
        <taxon>Convolvulaceae</taxon>
        <taxon>Cuscuteae</taxon>
        <taxon>Cuscuta</taxon>
        <taxon>Cuscuta subgen. Cuscuta</taxon>
    </lineage>
</organism>
<evidence type="ECO:0000256" key="3">
    <source>
        <dbReference type="ARBA" id="ARBA00022670"/>
    </source>
</evidence>
<dbReference type="InterPro" id="IPR001563">
    <property type="entry name" value="Peptidase_S10"/>
</dbReference>
<dbReference type="Proteomes" id="UP001152484">
    <property type="component" value="Unassembled WGS sequence"/>
</dbReference>
<gene>
    <name evidence="6" type="ORF">CEURO_LOCUS4519</name>
</gene>
<protein>
    <submittedName>
        <fullName evidence="6">Uncharacterized protein</fullName>
    </submittedName>
</protein>
<evidence type="ECO:0000256" key="4">
    <source>
        <dbReference type="ARBA" id="ARBA00022801"/>
    </source>
</evidence>
<keyword evidence="5" id="KW-0325">Glycoprotein</keyword>
<keyword evidence="7" id="KW-1185">Reference proteome</keyword>
<dbReference type="EMBL" id="CAMAPE010000008">
    <property type="protein sequence ID" value="CAH9072791.1"/>
    <property type="molecule type" value="Genomic_DNA"/>
</dbReference>
<evidence type="ECO:0000256" key="5">
    <source>
        <dbReference type="ARBA" id="ARBA00023180"/>
    </source>
</evidence>
<name>A0A9P1E207_CUSEU</name>
<evidence type="ECO:0000256" key="2">
    <source>
        <dbReference type="ARBA" id="ARBA00022645"/>
    </source>
</evidence>
<proteinExistence type="inferred from homology"/>
<evidence type="ECO:0000256" key="1">
    <source>
        <dbReference type="ARBA" id="ARBA00009431"/>
    </source>
</evidence>
<dbReference type="PANTHER" id="PTHR11439:SF470">
    <property type="entry name" value="CYSTEINE-RICH RLK (RECEPTOR-LIKE PROTEIN KINASE) 8"/>
    <property type="match status" value="1"/>
</dbReference>
<dbReference type="InterPro" id="IPR033124">
    <property type="entry name" value="Ser_caboxypep_his_AS"/>
</dbReference>
<dbReference type="GO" id="GO:0006508">
    <property type="term" value="P:proteolysis"/>
    <property type="evidence" value="ECO:0007669"/>
    <property type="project" value="UniProtKB-KW"/>
</dbReference>
<evidence type="ECO:0000313" key="7">
    <source>
        <dbReference type="Proteomes" id="UP001152484"/>
    </source>
</evidence>
<reference evidence="6" key="1">
    <citation type="submission" date="2022-07" db="EMBL/GenBank/DDBJ databases">
        <authorList>
            <person name="Macas J."/>
            <person name="Novak P."/>
            <person name="Neumann P."/>
        </authorList>
    </citation>
    <scope>NUCLEOTIDE SEQUENCE</scope>
</reference>
<dbReference type="Gene3D" id="3.40.50.11320">
    <property type="match status" value="1"/>
</dbReference>
<dbReference type="Pfam" id="PF00450">
    <property type="entry name" value="Peptidase_S10"/>
    <property type="match status" value="1"/>
</dbReference>
<keyword evidence="3" id="KW-0645">Protease</keyword>
<dbReference type="OrthoDB" id="443318at2759"/>